<reference evidence="3" key="3">
    <citation type="submission" date="2024-02" db="EMBL/GenBank/DDBJ databases">
        <title>Comparative genomics of Cryptococcus and Kwoniella reveals pathogenesis evolution and contrasting modes of karyotype evolution via chromosome fusion or intercentromeric recombination.</title>
        <authorList>
            <person name="Coelho M.A."/>
            <person name="David-Palma M."/>
            <person name="Shea T."/>
            <person name="Bowers K."/>
            <person name="McGinley-Smith S."/>
            <person name="Mohammad A.W."/>
            <person name="Gnirke A."/>
            <person name="Yurkov A.M."/>
            <person name="Nowrousian M."/>
            <person name="Sun S."/>
            <person name="Cuomo C.A."/>
            <person name="Heitman J."/>
        </authorList>
    </citation>
    <scope>NUCLEOTIDE SEQUENCE</scope>
    <source>
        <strain evidence="3">CBS 10117</strain>
    </source>
</reference>
<feature type="chain" id="PRO_5008342024" evidence="1">
    <location>
        <begin position="29"/>
        <end position="161"/>
    </location>
</feature>
<dbReference type="VEuPathDB" id="FungiDB:I303_06268"/>
<keyword evidence="4" id="KW-1185">Reference proteome</keyword>
<reference evidence="3" key="2">
    <citation type="submission" date="2013-07" db="EMBL/GenBank/DDBJ databases">
        <authorList>
            <consortium name="The Broad Institute Genome Sequencing Platform"/>
            <person name="Cuomo C."/>
            <person name="Litvintseva A."/>
            <person name="Chen Y."/>
            <person name="Heitman J."/>
            <person name="Sun S."/>
            <person name="Springer D."/>
            <person name="Dromer F."/>
            <person name="Young S.K."/>
            <person name="Zeng Q."/>
            <person name="Gargeya S."/>
            <person name="Fitzgerald M."/>
            <person name="Abouelleil A."/>
            <person name="Alvarado L."/>
            <person name="Berlin A.M."/>
            <person name="Chapman S.B."/>
            <person name="Dewar J."/>
            <person name="Goldberg J."/>
            <person name="Griggs A."/>
            <person name="Gujja S."/>
            <person name="Hansen M."/>
            <person name="Howarth C."/>
            <person name="Imamovic A."/>
            <person name="Larimer J."/>
            <person name="McCowan C."/>
            <person name="Murphy C."/>
            <person name="Pearson M."/>
            <person name="Priest M."/>
            <person name="Roberts A."/>
            <person name="Saif S."/>
            <person name="Shea T."/>
            <person name="Sykes S."/>
            <person name="Wortman J."/>
            <person name="Nusbaum C."/>
            <person name="Birren B."/>
        </authorList>
    </citation>
    <scope>NUCLEOTIDE SEQUENCE</scope>
    <source>
        <strain evidence="3">CBS 10117</strain>
    </source>
</reference>
<dbReference type="RefSeq" id="XP_018261823.1">
    <property type="nucleotide sequence ID" value="XM_018409550.1"/>
</dbReference>
<dbReference type="OrthoDB" id="10503891at2759"/>
<dbReference type="AlphaFoldDB" id="A0A1A6A1P2"/>
<dbReference type="Proteomes" id="UP000078595">
    <property type="component" value="Chromosome 7"/>
</dbReference>
<dbReference type="EMBL" id="CP144536">
    <property type="protein sequence ID" value="WWC63644.1"/>
    <property type="molecule type" value="Genomic_DNA"/>
</dbReference>
<proteinExistence type="predicted"/>
<dbReference type="EMBL" id="KI894033">
    <property type="protein sequence ID" value="OBR83981.1"/>
    <property type="molecule type" value="Genomic_DNA"/>
</dbReference>
<gene>
    <name evidence="2" type="ORF">I303_06268</name>
    <name evidence="3" type="ORF">I303_106249</name>
</gene>
<evidence type="ECO:0000313" key="3">
    <source>
        <dbReference type="EMBL" id="WWC63644.1"/>
    </source>
</evidence>
<feature type="signal peptide" evidence="1">
    <location>
        <begin position="1"/>
        <end position="28"/>
    </location>
</feature>
<reference evidence="2" key="1">
    <citation type="submission" date="2013-07" db="EMBL/GenBank/DDBJ databases">
        <title>The Genome Sequence of Cryptococcus dejecticola CBS10117.</title>
        <authorList>
            <consortium name="The Broad Institute Genome Sequencing Platform"/>
            <person name="Cuomo C."/>
            <person name="Litvintseva A."/>
            <person name="Chen Y."/>
            <person name="Heitman J."/>
            <person name="Sun S."/>
            <person name="Springer D."/>
            <person name="Dromer F."/>
            <person name="Young S.K."/>
            <person name="Zeng Q."/>
            <person name="Gargeya S."/>
            <person name="Fitzgerald M."/>
            <person name="Abouelleil A."/>
            <person name="Alvarado L."/>
            <person name="Berlin A.M."/>
            <person name="Chapman S.B."/>
            <person name="Dewar J."/>
            <person name="Goldberg J."/>
            <person name="Griggs A."/>
            <person name="Gujja S."/>
            <person name="Hansen M."/>
            <person name="Howarth C."/>
            <person name="Imamovic A."/>
            <person name="Larimer J."/>
            <person name="McCowan C."/>
            <person name="Murphy C."/>
            <person name="Pearson M."/>
            <person name="Priest M."/>
            <person name="Roberts A."/>
            <person name="Saif S."/>
            <person name="Shea T."/>
            <person name="Sykes S."/>
            <person name="Wortman J."/>
            <person name="Nusbaum C."/>
            <person name="Birren B."/>
        </authorList>
    </citation>
    <scope>NUCLEOTIDE SEQUENCE [LARGE SCALE GENOMIC DNA]</scope>
    <source>
        <strain evidence="2">CBS 10117</strain>
    </source>
</reference>
<sequence length="161" mass="17779">MLASLSSASSTIFLLFALLSTGFPSVIASGDGDGDGDAKMIVNIPEYTTYRDAGNPSDFVWGGHPKELIFDKAQRDDKFAYKFKLQTWAEMEKGDYTHGSVELDLTCYARASQEGDSEWIFTHDGLIKVVKRASGSRIWCPQDQGLCHTEDCKLPVVDTDL</sequence>
<accession>A0A1A6A1P2</accession>
<evidence type="ECO:0000313" key="2">
    <source>
        <dbReference type="EMBL" id="OBR83981.1"/>
    </source>
</evidence>
<evidence type="ECO:0000256" key="1">
    <source>
        <dbReference type="SAM" id="SignalP"/>
    </source>
</evidence>
<organism evidence="2">
    <name type="scientific">Kwoniella dejecticola CBS 10117</name>
    <dbReference type="NCBI Taxonomy" id="1296121"/>
    <lineage>
        <taxon>Eukaryota</taxon>
        <taxon>Fungi</taxon>
        <taxon>Dikarya</taxon>
        <taxon>Basidiomycota</taxon>
        <taxon>Agaricomycotina</taxon>
        <taxon>Tremellomycetes</taxon>
        <taxon>Tremellales</taxon>
        <taxon>Cryptococcaceae</taxon>
        <taxon>Kwoniella</taxon>
    </lineage>
</organism>
<protein>
    <submittedName>
        <fullName evidence="2">Uncharacterized protein</fullName>
    </submittedName>
</protein>
<dbReference type="GeneID" id="28969967"/>
<dbReference type="KEGG" id="kdj:28969967"/>
<keyword evidence="1" id="KW-0732">Signal</keyword>
<evidence type="ECO:0000313" key="4">
    <source>
        <dbReference type="Proteomes" id="UP000078595"/>
    </source>
</evidence>
<name>A0A1A6A1P2_9TREE</name>